<proteinExistence type="inferred from homology"/>
<dbReference type="Pfam" id="PF22725">
    <property type="entry name" value="GFO_IDH_MocA_C3"/>
    <property type="match status" value="1"/>
</dbReference>
<dbReference type="PANTHER" id="PTHR22604:SF105">
    <property type="entry name" value="TRANS-1,2-DIHYDROBENZENE-1,2-DIOL DEHYDROGENASE"/>
    <property type="match status" value="1"/>
</dbReference>
<keyword evidence="6" id="KW-1185">Reference proteome</keyword>
<dbReference type="Gene3D" id="3.40.50.720">
    <property type="entry name" value="NAD(P)-binding Rossmann-like Domain"/>
    <property type="match status" value="1"/>
</dbReference>
<reference evidence="6" key="1">
    <citation type="journal article" date="2019" name="Int. J. Syst. Evol. Microbiol.">
        <title>The Global Catalogue of Microorganisms (GCM) 10K type strain sequencing project: providing services to taxonomists for standard genome sequencing and annotation.</title>
        <authorList>
            <consortium name="The Broad Institute Genomics Platform"/>
            <consortium name="The Broad Institute Genome Sequencing Center for Infectious Disease"/>
            <person name="Wu L."/>
            <person name="Ma J."/>
        </authorList>
    </citation>
    <scope>NUCLEOTIDE SEQUENCE [LARGE SCALE GENOMIC DNA]</scope>
    <source>
        <strain evidence="6">JCM 17106</strain>
    </source>
</reference>
<keyword evidence="2" id="KW-0560">Oxidoreductase</keyword>
<dbReference type="PANTHER" id="PTHR22604">
    <property type="entry name" value="OXIDOREDUCTASES"/>
    <property type="match status" value="1"/>
</dbReference>
<evidence type="ECO:0000259" key="4">
    <source>
        <dbReference type="Pfam" id="PF22725"/>
    </source>
</evidence>
<evidence type="ECO:0000256" key="2">
    <source>
        <dbReference type="ARBA" id="ARBA00023002"/>
    </source>
</evidence>
<dbReference type="Gene3D" id="3.30.360.10">
    <property type="entry name" value="Dihydrodipicolinate Reductase, domain 2"/>
    <property type="match status" value="1"/>
</dbReference>
<name>A0ABP7XFN4_9FLAO</name>
<evidence type="ECO:0000313" key="5">
    <source>
        <dbReference type="EMBL" id="GAA4114516.1"/>
    </source>
</evidence>
<feature type="domain" description="Gfo/Idh/MocA-like oxidoreductase N-terminal" evidence="3">
    <location>
        <begin position="7"/>
        <end position="124"/>
    </location>
</feature>
<dbReference type="Pfam" id="PF01408">
    <property type="entry name" value="GFO_IDH_MocA"/>
    <property type="match status" value="1"/>
</dbReference>
<dbReference type="InterPro" id="IPR000683">
    <property type="entry name" value="Gfo/Idh/MocA-like_OxRdtase_N"/>
</dbReference>
<evidence type="ECO:0000313" key="6">
    <source>
        <dbReference type="Proteomes" id="UP001500459"/>
    </source>
</evidence>
<protein>
    <submittedName>
        <fullName evidence="5">Gfo/Idh/MocA family oxidoreductase</fullName>
    </submittedName>
</protein>
<dbReference type="SUPFAM" id="SSF55347">
    <property type="entry name" value="Glyceraldehyde-3-phosphate dehydrogenase-like, C-terminal domain"/>
    <property type="match status" value="1"/>
</dbReference>
<dbReference type="InterPro" id="IPR055170">
    <property type="entry name" value="GFO_IDH_MocA-like_dom"/>
</dbReference>
<sequence length="326" mass="36962">MSDTKYINWGIMGCGTIAHKFAEDLCKIPTALVYAVASRDLKKANDFGRLYNAYSCYGSYEELVKNTEVDVIYIATPHVFHYENTLLCLDHKKAVLCEKPFAMTIKQVREMIRIAQKNQVFLMEALWTYFLPHYTYVLEIIASKKLGNVLHLKADFGFVSNSSPEERLFNKKLGGGSLLDVGIYPLFAALTILGYPDQIQAKAYFGDTGVDENCSVELSYKNGRKASLYSSITKKTKTEAIITLDQGKIIVHSRFHEPSSVTIIKNETSELLQFPVDTHGYSFEAVHVQQMLTLHRTESTVMTFEKSLQLIALLDTIREKIGLYYE</sequence>
<dbReference type="EMBL" id="BAABCW010000004">
    <property type="protein sequence ID" value="GAA4114516.1"/>
    <property type="molecule type" value="Genomic_DNA"/>
</dbReference>
<accession>A0ABP7XFN4</accession>
<evidence type="ECO:0000256" key="1">
    <source>
        <dbReference type="ARBA" id="ARBA00010928"/>
    </source>
</evidence>
<comment type="similarity">
    <text evidence="1">Belongs to the Gfo/Idh/MocA family.</text>
</comment>
<feature type="domain" description="GFO/IDH/MocA-like oxidoreductase" evidence="4">
    <location>
        <begin position="136"/>
        <end position="249"/>
    </location>
</feature>
<dbReference type="InterPro" id="IPR050984">
    <property type="entry name" value="Gfo/Idh/MocA_domain"/>
</dbReference>
<dbReference type="RefSeq" id="WP_344925946.1">
    <property type="nucleotide sequence ID" value="NZ_BAABCW010000004.1"/>
</dbReference>
<organism evidence="5 6">
    <name type="scientific">Aquimarina addita</name>
    <dbReference type="NCBI Taxonomy" id="870485"/>
    <lineage>
        <taxon>Bacteria</taxon>
        <taxon>Pseudomonadati</taxon>
        <taxon>Bacteroidota</taxon>
        <taxon>Flavobacteriia</taxon>
        <taxon>Flavobacteriales</taxon>
        <taxon>Flavobacteriaceae</taxon>
        <taxon>Aquimarina</taxon>
    </lineage>
</organism>
<dbReference type="InterPro" id="IPR036291">
    <property type="entry name" value="NAD(P)-bd_dom_sf"/>
</dbReference>
<gene>
    <name evidence="5" type="ORF">GCM10022393_14030</name>
</gene>
<evidence type="ECO:0000259" key="3">
    <source>
        <dbReference type="Pfam" id="PF01408"/>
    </source>
</evidence>
<dbReference type="SUPFAM" id="SSF51735">
    <property type="entry name" value="NAD(P)-binding Rossmann-fold domains"/>
    <property type="match status" value="1"/>
</dbReference>
<dbReference type="Proteomes" id="UP001500459">
    <property type="component" value="Unassembled WGS sequence"/>
</dbReference>
<comment type="caution">
    <text evidence="5">The sequence shown here is derived from an EMBL/GenBank/DDBJ whole genome shotgun (WGS) entry which is preliminary data.</text>
</comment>